<dbReference type="GO" id="GO:0044877">
    <property type="term" value="F:protein-containing complex binding"/>
    <property type="evidence" value="ECO:0007669"/>
    <property type="project" value="TreeGrafter"/>
</dbReference>
<dbReference type="InterPro" id="IPR036291">
    <property type="entry name" value="NAD(P)-bd_dom_sf"/>
</dbReference>
<protein>
    <recommendedName>
        <fullName evidence="2">NAD-dependent epimerase/dehydratase domain-containing protein</fullName>
    </recommendedName>
</protein>
<dbReference type="EMBL" id="BARV01002316">
    <property type="protein sequence ID" value="GAH90928.1"/>
    <property type="molecule type" value="Genomic_DNA"/>
</dbReference>
<dbReference type="SUPFAM" id="SSF51735">
    <property type="entry name" value="NAD(P)-binding Rossmann-fold domains"/>
    <property type="match status" value="1"/>
</dbReference>
<sequence>MIYGCPDDTNFSKMIRFIKRKGFFITFGSGNNLIQPIYIEDVADSIVNVLDNKKTYQKIYNIAGKDPLKYNEMLDIVRNKLKKKFKVIKIPIKLSILLISIYSKIFKNPSLTPDQIERMAINKSYPYDKAREDFNFSPVSFEDGIEKLIKELEA</sequence>
<reference evidence="1" key="1">
    <citation type="journal article" date="2014" name="Front. Microbiol.">
        <title>High frequency of phylogenetically diverse reductive dehalogenase-homologous genes in deep subseafloor sedimentary metagenomes.</title>
        <authorList>
            <person name="Kawai M."/>
            <person name="Futagami T."/>
            <person name="Toyoda A."/>
            <person name="Takaki Y."/>
            <person name="Nishi S."/>
            <person name="Hori S."/>
            <person name="Arai W."/>
            <person name="Tsubouchi T."/>
            <person name="Morono Y."/>
            <person name="Uchiyama I."/>
            <person name="Ito T."/>
            <person name="Fujiyama A."/>
            <person name="Inagaki F."/>
            <person name="Takami H."/>
        </authorList>
    </citation>
    <scope>NUCLEOTIDE SEQUENCE</scope>
    <source>
        <strain evidence="1">Expedition CK06-06</strain>
    </source>
</reference>
<dbReference type="Gene3D" id="3.40.50.720">
    <property type="entry name" value="NAD(P)-binding Rossmann-like Domain"/>
    <property type="match status" value="1"/>
</dbReference>
<dbReference type="InterPro" id="IPR051207">
    <property type="entry name" value="ComplexI_NDUFA9_subunit"/>
</dbReference>
<dbReference type="AlphaFoldDB" id="X1L9V9"/>
<accession>X1L9V9</accession>
<comment type="caution">
    <text evidence="1">The sequence shown here is derived from an EMBL/GenBank/DDBJ whole genome shotgun (WGS) entry which is preliminary data.</text>
</comment>
<name>X1L9V9_9ZZZZ</name>
<dbReference type="PANTHER" id="PTHR12126:SF11">
    <property type="entry name" value="NADH DEHYDROGENASE [UBIQUINONE] 1 ALPHA SUBCOMPLEX SUBUNIT 9, MITOCHONDRIAL"/>
    <property type="match status" value="1"/>
</dbReference>
<gene>
    <name evidence="1" type="ORF">S06H3_06075</name>
</gene>
<organism evidence="1">
    <name type="scientific">marine sediment metagenome</name>
    <dbReference type="NCBI Taxonomy" id="412755"/>
    <lineage>
        <taxon>unclassified sequences</taxon>
        <taxon>metagenomes</taxon>
        <taxon>ecological metagenomes</taxon>
    </lineage>
</organism>
<evidence type="ECO:0008006" key="2">
    <source>
        <dbReference type="Google" id="ProtNLM"/>
    </source>
</evidence>
<dbReference type="PANTHER" id="PTHR12126">
    <property type="entry name" value="NADH-UBIQUINONE OXIDOREDUCTASE 39 KDA SUBUNIT-RELATED"/>
    <property type="match status" value="1"/>
</dbReference>
<evidence type="ECO:0000313" key="1">
    <source>
        <dbReference type="EMBL" id="GAH90928.1"/>
    </source>
</evidence>
<proteinExistence type="predicted"/>